<comment type="catalytic activity">
    <reaction evidence="8">
        <text>3-dehydro-D-erythronate + ATP = 3-dehydro-4-O-phospho-D-erythronate + ADP + H(+)</text>
        <dbReference type="Rhea" id="RHEA:52556"/>
        <dbReference type="ChEBI" id="CHEBI:15378"/>
        <dbReference type="ChEBI" id="CHEBI:30616"/>
        <dbReference type="ChEBI" id="CHEBI:57958"/>
        <dbReference type="ChEBI" id="CHEBI:136593"/>
        <dbReference type="ChEBI" id="CHEBI:456216"/>
        <dbReference type="EC" id="2.7.1.217"/>
    </reaction>
</comment>
<evidence type="ECO:0000256" key="5">
    <source>
        <dbReference type="ARBA" id="ARBA00022840"/>
    </source>
</evidence>
<dbReference type="InterPro" id="IPR042213">
    <property type="entry name" value="NBD_C_sf"/>
</dbReference>
<dbReference type="RefSeq" id="WP_062093160.1">
    <property type="nucleotide sequence ID" value="NZ_FCOK02000159.1"/>
</dbReference>
<keyword evidence="3" id="KW-0547">Nucleotide-binding</keyword>
<evidence type="ECO:0000256" key="11">
    <source>
        <dbReference type="ARBA" id="ARBA00039461"/>
    </source>
</evidence>
<evidence type="ECO:0000256" key="12">
    <source>
        <dbReference type="ARBA" id="ARBA00041377"/>
    </source>
</evidence>
<evidence type="ECO:0000313" key="15">
    <source>
        <dbReference type="EMBL" id="SAL74483.1"/>
    </source>
</evidence>
<evidence type="ECO:0000256" key="10">
    <source>
        <dbReference type="ARBA" id="ARBA00039095"/>
    </source>
</evidence>
<accession>A0A158K1A7</accession>
<dbReference type="NCBIfam" id="NF043035">
    <property type="entry name" value="OxoTetrKin"/>
    <property type="match status" value="1"/>
</dbReference>
<evidence type="ECO:0000313" key="16">
    <source>
        <dbReference type="Proteomes" id="UP000054683"/>
    </source>
</evidence>
<dbReference type="AlphaFoldDB" id="A0A158K1A7"/>
<comment type="function">
    <text evidence="9">Catalyzes the ATP-dependent phosphorylation of 3-oxo-tetronate to 3-oxo-tetronate 4-phosphate.</text>
</comment>
<proteinExistence type="inferred from homology"/>
<dbReference type="Gene3D" id="3.40.50.10840">
    <property type="entry name" value="Putative sugar-binding, N-terminal domain"/>
    <property type="match status" value="1"/>
</dbReference>
<organism evidence="15 16">
    <name type="scientific">Caballeronia udeis</name>
    <dbReference type="NCBI Taxonomy" id="1232866"/>
    <lineage>
        <taxon>Bacteria</taxon>
        <taxon>Pseudomonadati</taxon>
        <taxon>Pseudomonadota</taxon>
        <taxon>Betaproteobacteria</taxon>
        <taxon>Burkholderiales</taxon>
        <taxon>Burkholderiaceae</taxon>
        <taxon>Caballeronia</taxon>
    </lineage>
</organism>
<dbReference type="OrthoDB" id="191465at2"/>
<dbReference type="GO" id="GO:0016301">
    <property type="term" value="F:kinase activity"/>
    <property type="evidence" value="ECO:0007669"/>
    <property type="project" value="UniProtKB-KW"/>
</dbReference>
<evidence type="ECO:0000256" key="3">
    <source>
        <dbReference type="ARBA" id="ARBA00022741"/>
    </source>
</evidence>
<evidence type="ECO:0000256" key="7">
    <source>
        <dbReference type="ARBA" id="ARBA00035898"/>
    </source>
</evidence>
<feature type="domain" description="Four-carbon acid sugar kinase N-terminal" evidence="13">
    <location>
        <begin position="6"/>
        <end position="230"/>
    </location>
</feature>
<evidence type="ECO:0000256" key="4">
    <source>
        <dbReference type="ARBA" id="ARBA00022777"/>
    </source>
</evidence>
<evidence type="ECO:0000256" key="8">
    <source>
        <dbReference type="ARBA" id="ARBA00036346"/>
    </source>
</evidence>
<dbReference type="InterPro" id="IPR010737">
    <property type="entry name" value="4-carb_acid_sugar_kinase_N"/>
</dbReference>
<comment type="similarity">
    <text evidence="1">Belongs to the four-carbon acid sugar kinase family.</text>
</comment>
<evidence type="ECO:0000256" key="2">
    <source>
        <dbReference type="ARBA" id="ARBA00022679"/>
    </source>
</evidence>
<evidence type="ECO:0000256" key="6">
    <source>
        <dbReference type="ARBA" id="ARBA00023277"/>
    </source>
</evidence>
<keyword evidence="2" id="KW-0808">Transferase</keyword>
<dbReference type="GO" id="GO:0005524">
    <property type="term" value="F:ATP binding"/>
    <property type="evidence" value="ECO:0007669"/>
    <property type="project" value="UniProtKB-KW"/>
</dbReference>
<dbReference type="Gene3D" id="3.40.980.20">
    <property type="entry name" value="Four-carbon acid sugar kinase, nucleotide binding domain"/>
    <property type="match status" value="1"/>
</dbReference>
<dbReference type="InterPro" id="IPR037051">
    <property type="entry name" value="4-carb_acid_sugar_kinase_N_sf"/>
</dbReference>
<dbReference type="EMBL" id="FCOK02000159">
    <property type="protein sequence ID" value="SAL74483.1"/>
    <property type="molecule type" value="Genomic_DNA"/>
</dbReference>
<dbReference type="Pfam" id="PF07005">
    <property type="entry name" value="SBD_N"/>
    <property type="match status" value="1"/>
</dbReference>
<protein>
    <recommendedName>
        <fullName evidence="11">3-oxo-tetronate kinase</fullName>
        <ecNumber evidence="10">2.7.1.217</ecNumber>
    </recommendedName>
    <alternativeName>
        <fullName evidence="12">3-dehydrotetronate 4-kinase</fullName>
    </alternativeName>
</protein>
<keyword evidence="5" id="KW-0067">ATP-binding</keyword>
<sequence>MSKPLLGCIADDFTGATDLASTLVQGGMRSVQMIGVPYKCSAPDADAIIIALKTRTVAPEVAIEESVAALKWLQAAGCEQFFFKYCSTFDSTAKGNIGPVADALAKELSQELVIACPASPANERTIYRGHLFVGDVLLSESGMRNHPLTPMTDSNLVRVLQSQTARSVGLIPLNTVSQGPDAVSAALRALQVEKKGYAIVDAVCERDLLNIGTALAQHRLVTGGSGAAMGLPANFISAGRLSANTSTAGDLPAIDGQSLVLSGSCSVATNAQVEYWKKSRPAFRLDVLALADGDVQIEEAQKWAGRFLPNEPVLIYGSATPDIVKQTQEKLGVERAGSLMERALAKIGRALVEYNGVRKLVVAGGETSGAVVKALEVKSLRIGDPIDPGVPWTIGTGMTDLALALKSGNFGSEDFFEKALAKAP</sequence>
<gene>
    <name evidence="15" type="ORF">AWB69_09197</name>
</gene>
<dbReference type="Proteomes" id="UP000054683">
    <property type="component" value="Unassembled WGS sequence"/>
</dbReference>
<evidence type="ECO:0000259" key="13">
    <source>
        <dbReference type="Pfam" id="PF07005"/>
    </source>
</evidence>
<name>A0A158K1A7_9BURK</name>
<keyword evidence="6" id="KW-0119">Carbohydrate metabolism</keyword>
<dbReference type="SUPFAM" id="SSF142764">
    <property type="entry name" value="YgbK-like"/>
    <property type="match status" value="1"/>
</dbReference>
<keyword evidence="4 15" id="KW-0418">Kinase</keyword>
<feature type="domain" description="Four-carbon acid sugar kinase nucleotide binding" evidence="14">
    <location>
        <begin position="259"/>
        <end position="416"/>
    </location>
</feature>
<dbReference type="EC" id="2.7.1.217" evidence="10"/>
<evidence type="ECO:0000259" key="14">
    <source>
        <dbReference type="Pfam" id="PF17042"/>
    </source>
</evidence>
<evidence type="ECO:0000256" key="9">
    <source>
        <dbReference type="ARBA" id="ARBA00037335"/>
    </source>
</evidence>
<dbReference type="InterPro" id="IPR031475">
    <property type="entry name" value="NBD_C"/>
</dbReference>
<dbReference type="Pfam" id="PF17042">
    <property type="entry name" value="NBD_C"/>
    <property type="match status" value="1"/>
</dbReference>
<dbReference type="InterPro" id="IPR050007">
    <property type="entry name" value="OtnK"/>
</dbReference>
<reference evidence="15 16" key="1">
    <citation type="submission" date="2016-01" db="EMBL/GenBank/DDBJ databases">
        <authorList>
            <person name="Oliw E.H."/>
        </authorList>
    </citation>
    <scope>NUCLEOTIDE SEQUENCE [LARGE SCALE GENOMIC DNA]</scope>
    <source>
        <strain evidence="15">LMG 27134</strain>
    </source>
</reference>
<comment type="catalytic activity">
    <reaction evidence="7">
        <text>3-dehydro-L-erythronate + ATP = 3-dehydro-4-O-phospho-L-erythronate + ADP + H(+)</text>
        <dbReference type="Rhea" id="RHEA:52552"/>
        <dbReference type="ChEBI" id="CHEBI:15378"/>
        <dbReference type="ChEBI" id="CHEBI:30616"/>
        <dbReference type="ChEBI" id="CHEBI:136592"/>
        <dbReference type="ChEBI" id="CHEBI:136670"/>
        <dbReference type="ChEBI" id="CHEBI:456216"/>
        <dbReference type="EC" id="2.7.1.217"/>
    </reaction>
</comment>
<evidence type="ECO:0000256" key="1">
    <source>
        <dbReference type="ARBA" id="ARBA00005715"/>
    </source>
</evidence>